<dbReference type="SUPFAM" id="SSF52743">
    <property type="entry name" value="Subtilisin-like"/>
    <property type="match status" value="1"/>
</dbReference>
<feature type="domain" description="Peptidase S8/S53" evidence="7">
    <location>
        <begin position="401"/>
        <end position="531"/>
    </location>
</feature>
<dbReference type="PANTHER" id="PTHR43806:SF11">
    <property type="entry name" value="CEREVISIN-RELATED"/>
    <property type="match status" value="1"/>
</dbReference>
<evidence type="ECO:0000256" key="5">
    <source>
        <dbReference type="PIRSR" id="PIRSR615500-1"/>
    </source>
</evidence>
<dbReference type="Gene3D" id="2.60.120.1290">
    <property type="match status" value="1"/>
</dbReference>
<dbReference type="Gene3D" id="3.40.50.200">
    <property type="entry name" value="Peptidase S8/S53 domain"/>
    <property type="match status" value="1"/>
</dbReference>
<dbReference type="EMBL" id="WKKG01000010">
    <property type="protein sequence ID" value="MRX69837.1"/>
    <property type="molecule type" value="Genomic_DNA"/>
</dbReference>
<sequence>MDPRLKVILYGNPDEELSLLMRLEKEKDYPDHCKIISDFGKVVSIRTQRRFLCSIYQSKKVKSLKAPSVVPANDNAELAPETQILDKKNDVLDDAVSNVVFGIIDFGFDFTHPDFISNGKTRFEKIWVQSDRYDGNRFGYGRIITKAQINEALLDEFPFKKLGYHPGKSDLFGNGTHGTHVLGIACGNGAVAPKSFAPNVPIIAVDMGTNLVNGSNLSLGDSVKGAEGLCLITNEAGERPLVINMSLGGHGDAHMGKTLFEQIIDHIVTTRKGTAIVQSTGNYHQSNAHTYGDIKLNQKIKIPWMFKKHDRTPNEMEIWYHGDDILSVDIYDDNMKLLLSSTPFKDELILKDNDEVGICLHRSNEPNTGKNQINILVNGKLNSKFWTIELVGRKVKNGRYHCYIERDDGGQSIFLPAIANKTHTTNSICNSKYSIVVGAYNQNDDSKSILSFSSSGPTADGRMKPELVAPGFKIKSSCSSSSRENRASNKLTSKSGSSMAAPYVASLVMKILEKEPDLDIFSIRKKLFKACDTASFKENNFEVFRAGHGYINPNKIT</sequence>
<dbReference type="OrthoDB" id="9792152at2"/>
<feature type="active site" description="Charge relay system" evidence="5 6">
    <location>
        <position position="105"/>
    </location>
</feature>
<dbReference type="RefSeq" id="WP_142448875.1">
    <property type="nucleotide sequence ID" value="NZ_FXTA01000001.1"/>
</dbReference>
<feature type="active site" description="Charge relay system" evidence="5 6">
    <location>
        <position position="177"/>
    </location>
</feature>
<reference evidence="8 11" key="2">
    <citation type="submission" date="2019-11" db="EMBL/GenBank/DDBJ databases">
        <title>Flavobacterium resistens genome.</title>
        <authorList>
            <person name="Wilson V.M."/>
            <person name="Newman J.D."/>
        </authorList>
    </citation>
    <scope>NUCLEOTIDE SEQUENCE [LARGE SCALE GENOMIC DNA]</scope>
    <source>
        <strain evidence="8 11">DSM 19382</strain>
    </source>
</reference>
<reference evidence="9 10" key="1">
    <citation type="submission" date="2017-05" db="EMBL/GenBank/DDBJ databases">
        <authorList>
            <person name="Varghese N."/>
            <person name="Submissions S."/>
        </authorList>
    </citation>
    <scope>NUCLEOTIDE SEQUENCE [LARGE SCALE GENOMIC DNA]</scope>
    <source>
        <strain evidence="9 10">DSM 19382</strain>
    </source>
</reference>
<evidence type="ECO:0000313" key="8">
    <source>
        <dbReference type="EMBL" id="MRX69837.1"/>
    </source>
</evidence>
<keyword evidence="11" id="KW-1185">Reference proteome</keyword>
<evidence type="ECO:0000256" key="4">
    <source>
        <dbReference type="ARBA" id="ARBA00022825"/>
    </source>
</evidence>
<keyword evidence="2 6" id="KW-0645">Protease</keyword>
<dbReference type="PRINTS" id="PR00723">
    <property type="entry name" value="SUBTILISIN"/>
</dbReference>
<evidence type="ECO:0000313" key="11">
    <source>
        <dbReference type="Proteomes" id="UP000468990"/>
    </source>
</evidence>
<keyword evidence="3 6" id="KW-0378">Hydrolase</keyword>
<dbReference type="Proteomes" id="UP000468990">
    <property type="component" value="Unassembled WGS sequence"/>
</dbReference>
<dbReference type="InterPro" id="IPR015500">
    <property type="entry name" value="Peptidase_S8_subtilisin-rel"/>
</dbReference>
<comment type="similarity">
    <text evidence="1 6">Belongs to the peptidase S8 family.</text>
</comment>
<evidence type="ECO:0000256" key="2">
    <source>
        <dbReference type="ARBA" id="ARBA00022670"/>
    </source>
</evidence>
<dbReference type="InterPro" id="IPR036852">
    <property type="entry name" value="Peptidase_S8/S53_dom_sf"/>
</dbReference>
<evidence type="ECO:0000313" key="10">
    <source>
        <dbReference type="Proteomes" id="UP000317289"/>
    </source>
</evidence>
<dbReference type="GO" id="GO:0006508">
    <property type="term" value="P:proteolysis"/>
    <property type="evidence" value="ECO:0007669"/>
    <property type="project" value="UniProtKB-KW"/>
</dbReference>
<feature type="domain" description="Peptidase S8/S53" evidence="7">
    <location>
        <begin position="98"/>
        <end position="292"/>
    </location>
</feature>
<dbReference type="AlphaFoldDB" id="A0A521AMX4"/>
<keyword evidence="4 6" id="KW-0720">Serine protease</keyword>
<gene>
    <name evidence="8" type="ORF">GJU42_17845</name>
    <name evidence="9" type="ORF">SAMN06265349_101240</name>
</gene>
<dbReference type="EMBL" id="FXTA01000001">
    <property type="protein sequence ID" value="SMO36163.1"/>
    <property type="molecule type" value="Genomic_DNA"/>
</dbReference>
<organism evidence="9 10">
    <name type="scientific">Flavobacterium resistens</name>
    <dbReference type="NCBI Taxonomy" id="443612"/>
    <lineage>
        <taxon>Bacteria</taxon>
        <taxon>Pseudomonadati</taxon>
        <taxon>Bacteroidota</taxon>
        <taxon>Flavobacteriia</taxon>
        <taxon>Flavobacteriales</taxon>
        <taxon>Flavobacteriaceae</taxon>
        <taxon>Flavobacterium</taxon>
    </lineage>
</organism>
<dbReference type="InterPro" id="IPR000209">
    <property type="entry name" value="Peptidase_S8/S53_dom"/>
</dbReference>
<dbReference type="PROSITE" id="PS51892">
    <property type="entry name" value="SUBTILASE"/>
    <property type="match status" value="1"/>
</dbReference>
<dbReference type="Proteomes" id="UP000317289">
    <property type="component" value="Unassembled WGS sequence"/>
</dbReference>
<proteinExistence type="inferred from homology"/>
<accession>A0A521AMX4</accession>
<name>A0A521AMX4_9FLAO</name>
<dbReference type="InterPro" id="IPR050131">
    <property type="entry name" value="Peptidase_S8_subtilisin-like"/>
</dbReference>
<dbReference type="Pfam" id="PF00082">
    <property type="entry name" value="Peptidase_S8"/>
    <property type="match status" value="2"/>
</dbReference>
<protein>
    <submittedName>
        <fullName evidence="8">S8 family serine peptidase</fullName>
    </submittedName>
    <submittedName>
        <fullName evidence="9">Subtilase family protein</fullName>
    </submittedName>
</protein>
<evidence type="ECO:0000256" key="3">
    <source>
        <dbReference type="ARBA" id="ARBA00022801"/>
    </source>
</evidence>
<dbReference type="GO" id="GO:0004252">
    <property type="term" value="F:serine-type endopeptidase activity"/>
    <property type="evidence" value="ECO:0007669"/>
    <property type="project" value="UniProtKB-UniRule"/>
</dbReference>
<evidence type="ECO:0000256" key="1">
    <source>
        <dbReference type="ARBA" id="ARBA00011073"/>
    </source>
</evidence>
<dbReference type="PANTHER" id="PTHR43806">
    <property type="entry name" value="PEPTIDASE S8"/>
    <property type="match status" value="1"/>
</dbReference>
<evidence type="ECO:0000313" key="9">
    <source>
        <dbReference type="EMBL" id="SMO36163.1"/>
    </source>
</evidence>
<evidence type="ECO:0000256" key="6">
    <source>
        <dbReference type="PROSITE-ProRule" id="PRU01240"/>
    </source>
</evidence>
<evidence type="ECO:0000259" key="7">
    <source>
        <dbReference type="Pfam" id="PF00082"/>
    </source>
</evidence>
<feature type="active site" description="Charge relay system" evidence="5 6">
    <location>
        <position position="498"/>
    </location>
</feature>